<accession>A0A9W8HXX9</accession>
<dbReference type="GO" id="GO:0003688">
    <property type="term" value="F:DNA replication origin binding"/>
    <property type="evidence" value="ECO:0007669"/>
    <property type="project" value="TreeGrafter"/>
</dbReference>
<keyword evidence="10" id="KW-1185">Reference proteome</keyword>
<proteinExistence type="inferred from homology"/>
<dbReference type="Gene3D" id="3.40.50.300">
    <property type="entry name" value="P-loop containing nucleotide triphosphate hydrolases"/>
    <property type="match status" value="1"/>
</dbReference>
<comment type="caution">
    <text evidence="9">The sequence shown here is derived from an EMBL/GenBank/DDBJ whole genome shotgun (WGS) entry which is preliminary data.</text>
</comment>
<dbReference type="InterPro" id="IPR003593">
    <property type="entry name" value="AAA+_ATPase"/>
</dbReference>
<organism evidence="9 10">
    <name type="scientific">Coemansia guatemalensis</name>
    <dbReference type="NCBI Taxonomy" id="2761395"/>
    <lineage>
        <taxon>Eukaryota</taxon>
        <taxon>Fungi</taxon>
        <taxon>Fungi incertae sedis</taxon>
        <taxon>Zoopagomycota</taxon>
        <taxon>Kickxellomycotina</taxon>
        <taxon>Kickxellomycetes</taxon>
        <taxon>Kickxellales</taxon>
        <taxon>Kickxellaceae</taxon>
        <taxon>Coemansia</taxon>
    </lineage>
</organism>
<evidence type="ECO:0000256" key="3">
    <source>
        <dbReference type="ARBA" id="ARBA00019083"/>
    </source>
</evidence>
<dbReference type="PIRSF" id="PIRSF007858">
    <property type="entry name" value="ORC4"/>
    <property type="match status" value="1"/>
</dbReference>
<dbReference type="AlphaFoldDB" id="A0A9W8HXX9"/>
<evidence type="ECO:0000256" key="7">
    <source>
        <dbReference type="PIRNR" id="PIRNR007858"/>
    </source>
</evidence>
<keyword evidence="4 7" id="KW-0235">DNA replication</keyword>
<comment type="similarity">
    <text evidence="2 7">Belongs to the ORC4 family.</text>
</comment>
<reference evidence="9" key="1">
    <citation type="submission" date="2022-07" db="EMBL/GenBank/DDBJ databases">
        <title>Phylogenomic reconstructions and comparative analyses of Kickxellomycotina fungi.</title>
        <authorList>
            <person name="Reynolds N.K."/>
            <person name="Stajich J.E."/>
            <person name="Barry K."/>
            <person name="Grigoriev I.V."/>
            <person name="Crous P."/>
            <person name="Smith M.E."/>
        </authorList>
    </citation>
    <scope>NUCLEOTIDE SEQUENCE</scope>
    <source>
        <strain evidence="9">NRRL 1565</strain>
    </source>
</reference>
<feature type="domain" description="AAA+ ATPase" evidence="8">
    <location>
        <begin position="62"/>
        <end position="219"/>
    </location>
</feature>
<dbReference type="EMBL" id="JANBUO010001803">
    <property type="protein sequence ID" value="KAJ2796774.1"/>
    <property type="molecule type" value="Genomic_DNA"/>
</dbReference>
<dbReference type="GO" id="GO:0005664">
    <property type="term" value="C:nuclear origin of replication recognition complex"/>
    <property type="evidence" value="ECO:0007669"/>
    <property type="project" value="TreeGrafter"/>
</dbReference>
<sequence length="452" mass="47616">MAGIAAGAGRRGGDVTEAEVAKVRRMLLGRLYGRAAPAEVVGQAAAVAAVEAVVRQTVESGEGNSVVVVGPRGSGKTAVVQQALAAAGSGGRHHVVRLSGFVHTSDGLALRDIARQLLAAQDAEGAGAAGTFAEALAYVLGVLRAADGGVAPVVFVLEEFDQLAQHPKQALLYTLFDMAQRAQTPVCVVGVTARVDVMDLLEKRVKSRFSHRLVHVHGAASLEAFTDIARTALHVDGDSQFARQFRQRVEEILSTPAVAAHIAAVYEIDKDARQLLQLFAAAVARLTAAEPLLCLEHVQRSIAHEAASGKMRVVGGISLLELSLVVAMHSLVRGGSSKYNFEMVYDEYKQFMSRHVIAAAGGGAMKIYKKPVALKAMEALVALEVVRPAGLSVAGPTAAAAGRNDLLAGTAAGARAPKEYRMVQLMLEPAQVLALMADRTDVPVVIRRWAQQ</sequence>
<dbReference type="OrthoDB" id="343623at2759"/>
<protein>
    <recommendedName>
        <fullName evidence="3 7">Origin recognition complex subunit 4</fullName>
    </recommendedName>
</protein>
<evidence type="ECO:0000256" key="1">
    <source>
        <dbReference type="ARBA" id="ARBA00004123"/>
    </source>
</evidence>
<dbReference type="PANTHER" id="PTHR12087:SF0">
    <property type="entry name" value="ORIGIN RECOGNITION COMPLEX SUBUNIT 4"/>
    <property type="match status" value="1"/>
</dbReference>
<name>A0A9W8HXX9_9FUNG</name>
<evidence type="ECO:0000256" key="2">
    <source>
        <dbReference type="ARBA" id="ARBA00005334"/>
    </source>
</evidence>
<dbReference type="InterPro" id="IPR027417">
    <property type="entry name" value="P-loop_NTPase"/>
</dbReference>
<dbReference type="SMART" id="SM00382">
    <property type="entry name" value="AAA"/>
    <property type="match status" value="1"/>
</dbReference>
<keyword evidence="5 7" id="KW-0238">DNA-binding</keyword>
<dbReference type="InterPro" id="IPR016527">
    <property type="entry name" value="ORC4"/>
</dbReference>
<dbReference type="Proteomes" id="UP001140094">
    <property type="component" value="Unassembled WGS sequence"/>
</dbReference>
<evidence type="ECO:0000256" key="4">
    <source>
        <dbReference type="ARBA" id="ARBA00022705"/>
    </source>
</evidence>
<evidence type="ECO:0000313" key="10">
    <source>
        <dbReference type="Proteomes" id="UP001140094"/>
    </source>
</evidence>
<dbReference type="SUPFAM" id="SSF52540">
    <property type="entry name" value="P-loop containing nucleoside triphosphate hydrolases"/>
    <property type="match status" value="1"/>
</dbReference>
<dbReference type="Pfam" id="PF13191">
    <property type="entry name" value="AAA_16"/>
    <property type="match status" value="1"/>
</dbReference>
<gene>
    <name evidence="9" type="primary">ORC4</name>
    <name evidence="9" type="ORF">H4R20_005422</name>
</gene>
<evidence type="ECO:0000259" key="8">
    <source>
        <dbReference type="SMART" id="SM00382"/>
    </source>
</evidence>
<comment type="function">
    <text evidence="7">Component of the origin recognition complex (ORC) that binds origins of replication.</text>
</comment>
<dbReference type="InterPro" id="IPR032705">
    <property type="entry name" value="ORC4_C"/>
</dbReference>
<dbReference type="Pfam" id="PF14629">
    <property type="entry name" value="ORC4_C"/>
    <property type="match status" value="1"/>
</dbReference>
<keyword evidence="6 7" id="KW-0539">Nucleus</keyword>
<evidence type="ECO:0000256" key="6">
    <source>
        <dbReference type="ARBA" id="ARBA00023242"/>
    </source>
</evidence>
<evidence type="ECO:0000256" key="5">
    <source>
        <dbReference type="ARBA" id="ARBA00023125"/>
    </source>
</evidence>
<dbReference type="GO" id="GO:0006270">
    <property type="term" value="P:DNA replication initiation"/>
    <property type="evidence" value="ECO:0007669"/>
    <property type="project" value="TreeGrafter"/>
</dbReference>
<dbReference type="InterPro" id="IPR041664">
    <property type="entry name" value="AAA_16"/>
</dbReference>
<comment type="subcellular location">
    <subcellularLocation>
        <location evidence="1 7">Nucleus</location>
    </subcellularLocation>
</comment>
<dbReference type="PANTHER" id="PTHR12087">
    <property type="entry name" value="ORIGIN RECOGNITION COMPLEX SUBUNIT 4"/>
    <property type="match status" value="1"/>
</dbReference>
<evidence type="ECO:0000313" key="9">
    <source>
        <dbReference type="EMBL" id="KAJ2796774.1"/>
    </source>
</evidence>